<gene>
    <name evidence="2" type="ORF">B0H17DRAFT_1053669</name>
</gene>
<dbReference type="AlphaFoldDB" id="A0AAD7GIJ2"/>
<feature type="region of interest" description="Disordered" evidence="1">
    <location>
        <begin position="357"/>
        <end position="424"/>
    </location>
</feature>
<evidence type="ECO:0000313" key="2">
    <source>
        <dbReference type="EMBL" id="KAJ7696557.1"/>
    </source>
</evidence>
<accession>A0AAD7GIJ2</accession>
<name>A0AAD7GIJ2_MYCRO</name>
<reference evidence="2" key="1">
    <citation type="submission" date="2023-03" db="EMBL/GenBank/DDBJ databases">
        <title>Massive genome expansion in bonnet fungi (Mycena s.s.) driven by repeated elements and novel gene families across ecological guilds.</title>
        <authorList>
            <consortium name="Lawrence Berkeley National Laboratory"/>
            <person name="Harder C.B."/>
            <person name="Miyauchi S."/>
            <person name="Viragh M."/>
            <person name="Kuo A."/>
            <person name="Thoen E."/>
            <person name="Andreopoulos B."/>
            <person name="Lu D."/>
            <person name="Skrede I."/>
            <person name="Drula E."/>
            <person name="Henrissat B."/>
            <person name="Morin E."/>
            <person name="Kohler A."/>
            <person name="Barry K."/>
            <person name="LaButti K."/>
            <person name="Morin E."/>
            <person name="Salamov A."/>
            <person name="Lipzen A."/>
            <person name="Mereny Z."/>
            <person name="Hegedus B."/>
            <person name="Baldrian P."/>
            <person name="Stursova M."/>
            <person name="Weitz H."/>
            <person name="Taylor A."/>
            <person name="Grigoriev I.V."/>
            <person name="Nagy L.G."/>
            <person name="Martin F."/>
            <person name="Kauserud H."/>
        </authorList>
    </citation>
    <scope>NUCLEOTIDE SEQUENCE</scope>
    <source>
        <strain evidence="2">CBHHK067</strain>
    </source>
</reference>
<feature type="compositionally biased region" description="Basic and acidic residues" evidence="1">
    <location>
        <begin position="408"/>
        <end position="424"/>
    </location>
</feature>
<organism evidence="2 3">
    <name type="scientific">Mycena rosella</name>
    <name type="common">Pink bonnet</name>
    <name type="synonym">Agaricus rosellus</name>
    <dbReference type="NCBI Taxonomy" id="1033263"/>
    <lineage>
        <taxon>Eukaryota</taxon>
        <taxon>Fungi</taxon>
        <taxon>Dikarya</taxon>
        <taxon>Basidiomycota</taxon>
        <taxon>Agaricomycotina</taxon>
        <taxon>Agaricomycetes</taxon>
        <taxon>Agaricomycetidae</taxon>
        <taxon>Agaricales</taxon>
        <taxon>Marasmiineae</taxon>
        <taxon>Mycenaceae</taxon>
        <taxon>Mycena</taxon>
    </lineage>
</organism>
<sequence length="455" mass="49561">MSSLSPERPPVRVTYLSRSKRNKTTLDDTNSSDSEEETTMAPKPTSKASQKETAPVAPASPGKAPKKVEVHLPGPSPRTAKAEGSNASPSAKKAKALHSRSVSSISSMKRIADDATVTDSPSKKPPFGLNRKRFATPDTVDDGASVAESSMGAGKIRRTEAERIEYFNNQPDCSNIEPHSVTCTRCNKTVNLGSRQTYTVKPWETHRKRCDQKVSTGSVFDDAVSDMHSEVAASDVGSGAAPRTTQAERKAILDSDKRAETVQIDQVLCRKCQKWVRLSVRTPYSLGNWKTHQATCGDAVISSRVAMAQRKIALVNDSQAKTSGPRNVECRTCGTNVVLAGEWDYTLTSWELHKQTCSPSSSKAAKTPRALRSPASTEATVVAGDAEASSSRGTKRRLEDPELDVEDPDARVPNRARKETYEPVEKEPPTILGWFLMPFKAFMHGFKESISETPP</sequence>
<comment type="caution">
    <text evidence="2">The sequence shown here is derived from an EMBL/GenBank/DDBJ whole genome shotgun (WGS) entry which is preliminary data.</text>
</comment>
<dbReference type="EMBL" id="JARKIE010000034">
    <property type="protein sequence ID" value="KAJ7696557.1"/>
    <property type="molecule type" value="Genomic_DNA"/>
</dbReference>
<protein>
    <submittedName>
        <fullName evidence="2">Uncharacterized protein</fullName>
    </submittedName>
</protein>
<keyword evidence="3" id="KW-1185">Reference proteome</keyword>
<evidence type="ECO:0000256" key="1">
    <source>
        <dbReference type="SAM" id="MobiDB-lite"/>
    </source>
</evidence>
<proteinExistence type="predicted"/>
<evidence type="ECO:0000313" key="3">
    <source>
        <dbReference type="Proteomes" id="UP001221757"/>
    </source>
</evidence>
<feature type="region of interest" description="Disordered" evidence="1">
    <location>
        <begin position="1"/>
        <end position="154"/>
    </location>
</feature>
<dbReference type="Proteomes" id="UP001221757">
    <property type="component" value="Unassembled WGS sequence"/>
</dbReference>